<keyword evidence="3 6" id="KW-0812">Transmembrane</keyword>
<reference evidence="7 8" key="1">
    <citation type="submission" date="2023-08" db="EMBL/GenBank/DDBJ databases">
        <title>Black Yeasts Isolated from many extreme environments.</title>
        <authorList>
            <person name="Coleine C."/>
            <person name="Stajich J.E."/>
            <person name="Selbmann L."/>
        </authorList>
    </citation>
    <scope>NUCLEOTIDE SEQUENCE [LARGE SCALE GENOMIC DNA]</scope>
    <source>
        <strain evidence="7 8">CCFEE 5910</strain>
    </source>
</reference>
<dbReference type="AlphaFoldDB" id="A0AAN7SYR1"/>
<comment type="caution">
    <text evidence="7">The sequence shown here is derived from an EMBL/GenBank/DDBJ whole genome shotgun (WGS) entry which is preliminary data.</text>
</comment>
<dbReference type="EMBL" id="JAVRRJ010000005">
    <property type="protein sequence ID" value="KAK5084760.1"/>
    <property type="molecule type" value="Genomic_DNA"/>
</dbReference>
<dbReference type="PANTHER" id="PTHR45649">
    <property type="entry name" value="AMINO-ACID PERMEASE BAT1"/>
    <property type="match status" value="1"/>
</dbReference>
<feature type="transmembrane region" description="Helical" evidence="6">
    <location>
        <begin position="220"/>
        <end position="241"/>
    </location>
</feature>
<comment type="subcellular location">
    <subcellularLocation>
        <location evidence="1">Membrane</location>
        <topology evidence="1">Multi-pass membrane protein</topology>
    </subcellularLocation>
</comment>
<dbReference type="InterPro" id="IPR002293">
    <property type="entry name" value="AA/rel_permease1"/>
</dbReference>
<evidence type="ECO:0000256" key="4">
    <source>
        <dbReference type="ARBA" id="ARBA00022989"/>
    </source>
</evidence>
<keyword evidence="2" id="KW-0813">Transport</keyword>
<dbReference type="PANTHER" id="PTHR45649:SF14">
    <property type="entry name" value="GABA PERMEASE"/>
    <property type="match status" value="1"/>
</dbReference>
<evidence type="ECO:0000256" key="5">
    <source>
        <dbReference type="ARBA" id="ARBA00023136"/>
    </source>
</evidence>
<dbReference type="GO" id="GO:0016020">
    <property type="term" value="C:membrane"/>
    <property type="evidence" value="ECO:0007669"/>
    <property type="project" value="UniProtKB-SubCell"/>
</dbReference>
<organism evidence="7 8">
    <name type="scientific">Lithohypha guttulata</name>
    <dbReference type="NCBI Taxonomy" id="1690604"/>
    <lineage>
        <taxon>Eukaryota</taxon>
        <taxon>Fungi</taxon>
        <taxon>Dikarya</taxon>
        <taxon>Ascomycota</taxon>
        <taxon>Pezizomycotina</taxon>
        <taxon>Eurotiomycetes</taxon>
        <taxon>Chaetothyriomycetidae</taxon>
        <taxon>Chaetothyriales</taxon>
        <taxon>Trichomeriaceae</taxon>
        <taxon>Lithohypha</taxon>
    </lineage>
</organism>
<evidence type="ECO:0000256" key="1">
    <source>
        <dbReference type="ARBA" id="ARBA00004141"/>
    </source>
</evidence>
<accession>A0AAN7SYR1</accession>
<keyword evidence="8" id="KW-1185">Reference proteome</keyword>
<dbReference type="GO" id="GO:0022857">
    <property type="term" value="F:transmembrane transporter activity"/>
    <property type="evidence" value="ECO:0007669"/>
    <property type="project" value="InterPro"/>
</dbReference>
<keyword evidence="4 6" id="KW-1133">Transmembrane helix</keyword>
<dbReference type="Pfam" id="PF13520">
    <property type="entry name" value="AA_permease_2"/>
    <property type="match status" value="1"/>
</dbReference>
<sequence length="259" mass="27947">MAEEVENARMNVPRALMMSVTINGVLGMAMAIAILFTLGSLDDIASITSAAVSGSPLVDYFYFVLDDRGFATGLTSLLVAMFIFATVAVLASTSRVTWAFARDNGLPGSTWIKKVHQGTHLPLWSIALSAVVSLLLSLINIGSAVAFNAIVSLTIACYWGSYAIPIALLAWRRATNQPLKMGPWNLGRAGLPINIVAIVWLAVTWVFTFFPIAIPVTPASMNWASTLWSGCMILGLGWYSIRQHKHFTGPIVQVGTMNL</sequence>
<evidence type="ECO:0000256" key="6">
    <source>
        <dbReference type="SAM" id="Phobius"/>
    </source>
</evidence>
<keyword evidence="5 6" id="KW-0472">Membrane</keyword>
<protein>
    <recommendedName>
        <fullName evidence="9">Amino acid permease</fullName>
    </recommendedName>
</protein>
<dbReference type="Proteomes" id="UP001309876">
    <property type="component" value="Unassembled WGS sequence"/>
</dbReference>
<evidence type="ECO:0000256" key="3">
    <source>
        <dbReference type="ARBA" id="ARBA00022692"/>
    </source>
</evidence>
<feature type="transmembrane region" description="Helical" evidence="6">
    <location>
        <begin position="145"/>
        <end position="171"/>
    </location>
</feature>
<evidence type="ECO:0000256" key="2">
    <source>
        <dbReference type="ARBA" id="ARBA00022448"/>
    </source>
</evidence>
<evidence type="ECO:0000313" key="7">
    <source>
        <dbReference type="EMBL" id="KAK5084760.1"/>
    </source>
</evidence>
<gene>
    <name evidence="7" type="ORF">LTR05_005838</name>
</gene>
<feature type="transmembrane region" description="Helical" evidence="6">
    <location>
        <begin position="121"/>
        <end position="139"/>
    </location>
</feature>
<feature type="transmembrane region" description="Helical" evidence="6">
    <location>
        <begin position="77"/>
        <end position="100"/>
    </location>
</feature>
<name>A0AAN7SYR1_9EURO</name>
<proteinExistence type="predicted"/>
<feature type="transmembrane region" description="Helical" evidence="6">
    <location>
        <begin position="15"/>
        <end position="37"/>
    </location>
</feature>
<evidence type="ECO:0000313" key="8">
    <source>
        <dbReference type="Proteomes" id="UP001309876"/>
    </source>
</evidence>
<evidence type="ECO:0008006" key="9">
    <source>
        <dbReference type="Google" id="ProtNLM"/>
    </source>
</evidence>
<dbReference type="Gene3D" id="1.20.1740.10">
    <property type="entry name" value="Amino acid/polyamine transporter I"/>
    <property type="match status" value="1"/>
</dbReference>
<feature type="transmembrane region" description="Helical" evidence="6">
    <location>
        <begin position="191"/>
        <end position="214"/>
    </location>
</feature>